<dbReference type="EMBL" id="JABFCR010000055">
    <property type="protein sequence ID" value="NNU34564.1"/>
    <property type="molecule type" value="Genomic_DNA"/>
</dbReference>
<evidence type="ECO:0000313" key="1">
    <source>
        <dbReference type="EMBL" id="NNU34564.1"/>
    </source>
</evidence>
<dbReference type="Proteomes" id="UP000566071">
    <property type="component" value="Unassembled WGS sequence"/>
</dbReference>
<reference evidence="1 2" key="1">
    <citation type="submission" date="2020-05" db="EMBL/GenBank/DDBJ databases">
        <authorList>
            <person name="Khan S.A."/>
            <person name="Jeon C.O."/>
            <person name="Chun B.H."/>
        </authorList>
    </citation>
    <scope>NUCLEOTIDE SEQUENCE [LARGE SCALE GENOMIC DNA]</scope>
    <source>
        <strain evidence="1 2">S1162</strain>
    </source>
</reference>
<proteinExistence type="predicted"/>
<sequence length="79" mass="8825">MEQQFNATLTGTDGPVNGIIQHVTHSGYKNAYQFDAIDDTLHLVIAPDQNGNWHKIAGTEPYLFGWVDEMAEQIAKLHT</sequence>
<accession>A0ABX1W5I3</accession>
<keyword evidence="2" id="KW-1185">Reference proteome</keyword>
<gene>
    <name evidence="1" type="ORF">HK413_11540</name>
</gene>
<dbReference type="RefSeq" id="WP_175270240.1">
    <property type="nucleotide sequence ID" value="NZ_JABFCR010000055.1"/>
</dbReference>
<comment type="caution">
    <text evidence="1">The sequence shown here is derived from an EMBL/GenBank/DDBJ whole genome shotgun (WGS) entry which is preliminary data.</text>
</comment>
<organism evidence="1 2">
    <name type="scientific">Mucilaginibacter humi</name>
    <dbReference type="NCBI Taxonomy" id="2732510"/>
    <lineage>
        <taxon>Bacteria</taxon>
        <taxon>Pseudomonadati</taxon>
        <taxon>Bacteroidota</taxon>
        <taxon>Sphingobacteriia</taxon>
        <taxon>Sphingobacteriales</taxon>
        <taxon>Sphingobacteriaceae</taxon>
        <taxon>Mucilaginibacter</taxon>
    </lineage>
</organism>
<protein>
    <submittedName>
        <fullName evidence="1">Uncharacterized protein</fullName>
    </submittedName>
</protein>
<evidence type="ECO:0000313" key="2">
    <source>
        <dbReference type="Proteomes" id="UP000566071"/>
    </source>
</evidence>
<name>A0ABX1W5I3_9SPHI</name>